<dbReference type="AlphaFoldDB" id="A0A382RF73"/>
<dbReference type="Pfam" id="PF18754">
    <property type="entry name" value="Nmad3"/>
    <property type="match status" value="1"/>
</dbReference>
<organism evidence="2">
    <name type="scientific">marine metagenome</name>
    <dbReference type="NCBI Taxonomy" id="408172"/>
    <lineage>
        <taxon>unclassified sequences</taxon>
        <taxon>metagenomes</taxon>
        <taxon>ecological metagenomes</taxon>
    </lineage>
</organism>
<evidence type="ECO:0000259" key="1">
    <source>
        <dbReference type="Pfam" id="PF18754"/>
    </source>
</evidence>
<reference evidence="2" key="1">
    <citation type="submission" date="2018-05" db="EMBL/GenBank/DDBJ databases">
        <authorList>
            <person name="Lanie J.A."/>
            <person name="Ng W.-L."/>
            <person name="Kazmierczak K.M."/>
            <person name="Andrzejewski T.M."/>
            <person name="Davidsen T.M."/>
            <person name="Wayne K.J."/>
            <person name="Tettelin H."/>
            <person name="Glass J.I."/>
            <person name="Rusch D."/>
            <person name="Podicherti R."/>
            <person name="Tsui H.-C.T."/>
            <person name="Winkler M.E."/>
        </authorList>
    </citation>
    <scope>NUCLEOTIDE SEQUENCE</scope>
</reference>
<protein>
    <recommendedName>
        <fullName evidence="1">Nucleotide modification associated domain-containing protein</fullName>
    </recommendedName>
</protein>
<sequence>MPSSHGVEYRNLKSHYNPQQDLSSYIPKNMFGATVHSDPEFDTYTYGDNCEVNPRAMGMKNVTRGDFLLFLSRLQYWEAGEPTDNFGFYFIGFIHVDQILQSVWAPPSELQMERFNVNAHLRRGMANEDLWDGFWVFGGSSWSRRFYKAVPVTRNLCEQVFVAANGSPWEWKEKRTELQTIGSYTRSCRCAIDPAVGNGKVRSDILWNWVEKYSR</sequence>
<feature type="domain" description="Nucleotide modification associated" evidence="1">
    <location>
        <begin position="5"/>
        <end position="127"/>
    </location>
</feature>
<dbReference type="InterPro" id="IPR041135">
    <property type="entry name" value="Nmad3"/>
</dbReference>
<gene>
    <name evidence="2" type="ORF">METZ01_LOCUS348075</name>
</gene>
<evidence type="ECO:0000313" key="2">
    <source>
        <dbReference type="EMBL" id="SVC95221.1"/>
    </source>
</evidence>
<proteinExistence type="predicted"/>
<dbReference type="EMBL" id="UINC01120620">
    <property type="protein sequence ID" value="SVC95221.1"/>
    <property type="molecule type" value="Genomic_DNA"/>
</dbReference>
<name>A0A382RF73_9ZZZZ</name>
<accession>A0A382RF73</accession>